<dbReference type="RefSeq" id="WP_343886251.1">
    <property type="nucleotide sequence ID" value="NZ_BAAAKI010000013.1"/>
</dbReference>
<dbReference type="EC" id="1.1.1.3" evidence="5 16"/>
<dbReference type="Pfam" id="PF03447">
    <property type="entry name" value="NAD_binding_3"/>
    <property type="match status" value="1"/>
</dbReference>
<evidence type="ECO:0000256" key="15">
    <source>
        <dbReference type="ARBA" id="ARBA00049031"/>
    </source>
</evidence>
<evidence type="ECO:0000256" key="2">
    <source>
        <dbReference type="ARBA" id="ARBA00005056"/>
    </source>
</evidence>
<dbReference type="Pfam" id="PF00742">
    <property type="entry name" value="Homoserine_dh"/>
    <property type="match status" value="1"/>
</dbReference>
<comment type="caution">
    <text evidence="19">The sequence shown here is derived from an EMBL/GenBank/DDBJ whole genome shotgun (WGS) entry which is preliminary data.</text>
</comment>
<keyword evidence="20" id="KW-1185">Reference proteome</keyword>
<dbReference type="Proteomes" id="UP001596266">
    <property type="component" value="Unassembled WGS sequence"/>
</dbReference>
<keyword evidence="9 16" id="KW-0521">NADP</keyword>
<dbReference type="GO" id="GO:0004412">
    <property type="term" value="F:homoserine dehydrogenase activity"/>
    <property type="evidence" value="ECO:0007669"/>
    <property type="project" value="UniProtKB-EC"/>
</dbReference>
<dbReference type="SUPFAM" id="SSF55347">
    <property type="entry name" value="Glyceraldehyde-3-phosphate dehydrogenase-like, C-terminal domain"/>
    <property type="match status" value="1"/>
</dbReference>
<dbReference type="PROSITE" id="PS01042">
    <property type="entry name" value="HOMOSER_DHGENASE"/>
    <property type="match status" value="1"/>
</dbReference>
<accession>A0ABW1X3H1</accession>
<dbReference type="SUPFAM" id="SSF51735">
    <property type="entry name" value="NAD(P)-binding Rossmann-fold domains"/>
    <property type="match status" value="1"/>
</dbReference>
<dbReference type="NCBIfam" id="NF004976">
    <property type="entry name" value="PRK06349.1"/>
    <property type="match status" value="1"/>
</dbReference>
<evidence type="ECO:0000256" key="7">
    <source>
        <dbReference type="ARBA" id="ARBA00022605"/>
    </source>
</evidence>
<dbReference type="PANTHER" id="PTHR43331:SF1">
    <property type="entry name" value="HOMOSERINE DEHYDROGENASE"/>
    <property type="match status" value="1"/>
</dbReference>
<evidence type="ECO:0000313" key="19">
    <source>
        <dbReference type="EMBL" id="MFC6397588.1"/>
    </source>
</evidence>
<evidence type="ECO:0000256" key="8">
    <source>
        <dbReference type="ARBA" id="ARBA00022697"/>
    </source>
</evidence>
<dbReference type="InterPro" id="IPR019811">
    <property type="entry name" value="HDH_CS"/>
</dbReference>
<comment type="similarity">
    <text evidence="4 17">Belongs to the homoserine dehydrogenase family.</text>
</comment>
<protein>
    <recommendedName>
        <fullName evidence="6 16">Homoserine dehydrogenase</fullName>
        <ecNumber evidence="5 16">1.1.1.3</ecNumber>
    </recommendedName>
</protein>
<evidence type="ECO:0000256" key="13">
    <source>
        <dbReference type="ARBA" id="ARBA00044930"/>
    </source>
</evidence>
<comment type="catalytic activity">
    <reaction evidence="15">
        <text>L-homoserine + NAD(+) = L-aspartate 4-semialdehyde + NADH + H(+)</text>
        <dbReference type="Rhea" id="RHEA:15757"/>
        <dbReference type="ChEBI" id="CHEBI:15378"/>
        <dbReference type="ChEBI" id="CHEBI:57476"/>
        <dbReference type="ChEBI" id="CHEBI:57540"/>
        <dbReference type="ChEBI" id="CHEBI:57945"/>
        <dbReference type="ChEBI" id="CHEBI:537519"/>
        <dbReference type="EC" id="1.1.1.3"/>
    </reaction>
    <physiologicalReaction direction="right-to-left" evidence="15">
        <dbReference type="Rhea" id="RHEA:15759"/>
    </physiologicalReaction>
</comment>
<comment type="pathway">
    <text evidence="3 16">Amino-acid biosynthesis; L-methionine biosynthesis via de novo pathway; L-homoserine from L-aspartate: step 3/3.</text>
</comment>
<reference evidence="20" key="1">
    <citation type="journal article" date="2019" name="Int. J. Syst. Evol. Microbiol.">
        <title>The Global Catalogue of Microorganisms (GCM) 10K type strain sequencing project: providing services to taxonomists for standard genome sequencing and annotation.</title>
        <authorList>
            <consortium name="The Broad Institute Genomics Platform"/>
            <consortium name="The Broad Institute Genome Sequencing Center for Infectious Disease"/>
            <person name="Wu L."/>
            <person name="Ma J."/>
        </authorList>
    </citation>
    <scope>NUCLEOTIDE SEQUENCE [LARGE SCALE GENOMIC DNA]</scope>
    <source>
        <strain evidence="20">CGMCC 1.15277</strain>
    </source>
</reference>
<evidence type="ECO:0000256" key="16">
    <source>
        <dbReference type="RuleBase" id="RU000579"/>
    </source>
</evidence>
<evidence type="ECO:0000256" key="4">
    <source>
        <dbReference type="ARBA" id="ARBA00006753"/>
    </source>
</evidence>
<evidence type="ECO:0000256" key="1">
    <source>
        <dbReference type="ARBA" id="ARBA00001920"/>
    </source>
</evidence>
<keyword evidence="11" id="KW-0915">Sodium</keyword>
<evidence type="ECO:0000256" key="10">
    <source>
        <dbReference type="ARBA" id="ARBA00023002"/>
    </source>
</evidence>
<evidence type="ECO:0000256" key="11">
    <source>
        <dbReference type="ARBA" id="ARBA00023053"/>
    </source>
</evidence>
<dbReference type="Gene3D" id="3.40.50.720">
    <property type="entry name" value="NAD(P)-binding Rossmann-like Domain"/>
    <property type="match status" value="1"/>
</dbReference>
<dbReference type="InterPro" id="IPR002912">
    <property type="entry name" value="ACT_dom"/>
</dbReference>
<name>A0ABW1X3H1_9ACTN</name>
<dbReference type="InterPro" id="IPR016204">
    <property type="entry name" value="HDH"/>
</dbReference>
<gene>
    <name evidence="19" type="ORF">ACFP57_11435</name>
</gene>
<comment type="catalytic activity">
    <reaction evidence="14">
        <text>L-homoserine + NADP(+) = L-aspartate 4-semialdehyde + NADPH + H(+)</text>
        <dbReference type="Rhea" id="RHEA:15761"/>
        <dbReference type="ChEBI" id="CHEBI:15378"/>
        <dbReference type="ChEBI" id="CHEBI:57476"/>
        <dbReference type="ChEBI" id="CHEBI:57783"/>
        <dbReference type="ChEBI" id="CHEBI:58349"/>
        <dbReference type="ChEBI" id="CHEBI:537519"/>
        <dbReference type="EC" id="1.1.1.3"/>
    </reaction>
    <physiologicalReaction direction="right-to-left" evidence="14">
        <dbReference type="Rhea" id="RHEA:15763"/>
    </physiologicalReaction>
</comment>
<dbReference type="CDD" id="cd04881">
    <property type="entry name" value="ACT_HSDH-Hom"/>
    <property type="match status" value="1"/>
</dbReference>
<dbReference type="EMBL" id="JBHSUA010000021">
    <property type="protein sequence ID" value="MFC6397588.1"/>
    <property type="molecule type" value="Genomic_DNA"/>
</dbReference>
<evidence type="ECO:0000256" key="5">
    <source>
        <dbReference type="ARBA" id="ARBA00013213"/>
    </source>
</evidence>
<dbReference type="PANTHER" id="PTHR43331">
    <property type="entry name" value="HOMOSERINE DEHYDROGENASE"/>
    <property type="match status" value="1"/>
</dbReference>
<keyword evidence="12 16" id="KW-0486">Methionine biosynthesis</keyword>
<evidence type="ECO:0000313" key="20">
    <source>
        <dbReference type="Proteomes" id="UP001596266"/>
    </source>
</evidence>
<comment type="cofactor">
    <cofactor evidence="1">
        <name>a metal cation</name>
        <dbReference type="ChEBI" id="CHEBI:25213"/>
    </cofactor>
</comment>
<keyword evidence="7 16" id="KW-0028">Amino-acid biosynthesis</keyword>
<keyword evidence="10 16" id="KW-0560">Oxidoreductase</keyword>
<dbReference type="Gene3D" id="3.30.360.10">
    <property type="entry name" value="Dihydrodipicolinate Reductase, domain 2"/>
    <property type="match status" value="1"/>
</dbReference>
<dbReference type="InterPro" id="IPR001342">
    <property type="entry name" value="HDH_cat"/>
</dbReference>
<evidence type="ECO:0000256" key="6">
    <source>
        <dbReference type="ARBA" id="ARBA00013376"/>
    </source>
</evidence>
<dbReference type="PROSITE" id="PS51671">
    <property type="entry name" value="ACT"/>
    <property type="match status" value="1"/>
</dbReference>
<dbReference type="SUPFAM" id="SSF55021">
    <property type="entry name" value="ACT-like"/>
    <property type="match status" value="1"/>
</dbReference>
<feature type="domain" description="ACT" evidence="18">
    <location>
        <begin position="360"/>
        <end position="440"/>
    </location>
</feature>
<evidence type="ECO:0000256" key="12">
    <source>
        <dbReference type="ARBA" id="ARBA00023167"/>
    </source>
</evidence>
<evidence type="ECO:0000259" key="18">
    <source>
        <dbReference type="PROSITE" id="PS51671"/>
    </source>
</evidence>
<comment type="pathway">
    <text evidence="2 16">Amino-acid biosynthesis; L-threonine biosynthesis; L-threonine from L-aspartate: step 3/5.</text>
</comment>
<dbReference type="InterPro" id="IPR005106">
    <property type="entry name" value="Asp/hSer_DH_NAD-bd"/>
</dbReference>
<proteinExistence type="inferred from homology"/>
<dbReference type="Gene3D" id="3.30.70.260">
    <property type="match status" value="1"/>
</dbReference>
<comment type="function">
    <text evidence="13">Catalyzes the conversion of L-aspartate-beta-semialdehyde (L-Asa) to L-homoserine (L-Hse), the third step in the biosynthesis of threonine and methionine from aspartate.</text>
</comment>
<evidence type="ECO:0000256" key="9">
    <source>
        <dbReference type="ARBA" id="ARBA00022857"/>
    </source>
</evidence>
<evidence type="ECO:0000256" key="3">
    <source>
        <dbReference type="ARBA" id="ARBA00005062"/>
    </source>
</evidence>
<dbReference type="InterPro" id="IPR036291">
    <property type="entry name" value="NAD(P)-bd_dom_sf"/>
</dbReference>
<dbReference type="InterPro" id="IPR045865">
    <property type="entry name" value="ACT-like_dom_sf"/>
</dbReference>
<evidence type="ECO:0000256" key="17">
    <source>
        <dbReference type="RuleBase" id="RU004171"/>
    </source>
</evidence>
<dbReference type="PIRSF" id="PIRSF000098">
    <property type="entry name" value="Homoser_dehydrog"/>
    <property type="match status" value="1"/>
</dbReference>
<organism evidence="19 20">
    <name type="scientific">Luteococcus sanguinis</name>
    <dbReference type="NCBI Taxonomy" id="174038"/>
    <lineage>
        <taxon>Bacteria</taxon>
        <taxon>Bacillati</taxon>
        <taxon>Actinomycetota</taxon>
        <taxon>Actinomycetes</taxon>
        <taxon>Propionibacteriales</taxon>
        <taxon>Propionibacteriaceae</taxon>
        <taxon>Luteococcus</taxon>
    </lineage>
</organism>
<sequence>MNQTSTSSPPELAPLKVAMLGCGTVGTQVARLITQSGDDLRERIGRPIELVGIAVRDAIKQRDGIDPQLFTTDALGLVTRGDLDVVVELIGGIEEVRPLVLAAIESGASVVTANKALLAADADTLSQAADKAGVDLYYEAAVAGAIPIVRPLRESLVGDEIITVMGIVNGTTNYILDKMCTTGADFDETLAEAQALGYAEADPTADVEGYDAAAKAAILASLAFHTRVRAADVYREGITRIAAQDIRQARVNGCVVKLLAIASSLPDGKVSVRVHPAMVPNSHPLASVSGAYNAVFVESREAGRLMFLGPGAGGAPTASAVMGDLVTVGRNRVRGVAARGHNVYAHRPIASMGDVHTRYAVSAEVADEPGVLAAVASCFAEHGVSLQTVDQELGASTDHPTATIQVTTHQANEADVQACVDELGLRSFIHGQVRVLRVEGN</sequence>
<evidence type="ECO:0000256" key="14">
    <source>
        <dbReference type="ARBA" id="ARBA00048841"/>
    </source>
</evidence>
<keyword evidence="8 16" id="KW-0791">Threonine biosynthesis</keyword>